<reference evidence="2" key="1">
    <citation type="journal article" date="2017" name="Nat. Microbiol.">
        <title>Global analysis of biosynthetic gene clusters reveals vast potential of secondary metabolite production in Penicillium species.</title>
        <authorList>
            <person name="Nielsen J.C."/>
            <person name="Grijseels S."/>
            <person name="Prigent S."/>
            <person name="Ji B."/>
            <person name="Dainat J."/>
            <person name="Nielsen K.F."/>
            <person name="Frisvad J.C."/>
            <person name="Workman M."/>
            <person name="Nielsen J."/>
        </authorList>
    </citation>
    <scope>NUCLEOTIDE SEQUENCE [LARGE SCALE GENOMIC DNA]</scope>
    <source>
        <strain evidence="2">IBT 11843</strain>
    </source>
</reference>
<dbReference type="Proteomes" id="UP000191522">
    <property type="component" value="Unassembled WGS sequence"/>
</dbReference>
<organism evidence="1 2">
    <name type="scientific">Penicillium decumbens</name>
    <dbReference type="NCBI Taxonomy" id="69771"/>
    <lineage>
        <taxon>Eukaryota</taxon>
        <taxon>Fungi</taxon>
        <taxon>Dikarya</taxon>
        <taxon>Ascomycota</taxon>
        <taxon>Pezizomycotina</taxon>
        <taxon>Eurotiomycetes</taxon>
        <taxon>Eurotiomycetidae</taxon>
        <taxon>Eurotiales</taxon>
        <taxon>Aspergillaceae</taxon>
        <taxon>Penicillium</taxon>
    </lineage>
</organism>
<protein>
    <recommendedName>
        <fullName evidence="3">DUF4219 domain-containing protein</fullName>
    </recommendedName>
</protein>
<evidence type="ECO:0000313" key="1">
    <source>
        <dbReference type="EMBL" id="OQD77534.1"/>
    </source>
</evidence>
<sequence length="130" mass="15284">MATELLIKVVLSGPENWPLWFSQVRNYAIMRDVWDTYINPDIPIEPKRPSRPVRPSVKIIDPNAADSTQLNDNQRELWRDLCWDYELDLEEYALINDTILGVYEQILASISLTNMKLTQNKTSCWQILRF</sequence>
<proteinExistence type="predicted"/>
<gene>
    <name evidence="1" type="ORF">PENDEC_c002G00705</name>
</gene>
<comment type="caution">
    <text evidence="1">The sequence shown here is derived from an EMBL/GenBank/DDBJ whole genome shotgun (WGS) entry which is preliminary data.</text>
</comment>
<evidence type="ECO:0000313" key="2">
    <source>
        <dbReference type="Proteomes" id="UP000191522"/>
    </source>
</evidence>
<dbReference type="STRING" id="69771.A0A1V6PKL2"/>
<accession>A0A1V6PKL2</accession>
<dbReference type="EMBL" id="MDYL01000002">
    <property type="protein sequence ID" value="OQD77534.1"/>
    <property type="molecule type" value="Genomic_DNA"/>
</dbReference>
<dbReference type="AlphaFoldDB" id="A0A1V6PKL2"/>
<evidence type="ECO:0008006" key="3">
    <source>
        <dbReference type="Google" id="ProtNLM"/>
    </source>
</evidence>
<name>A0A1V6PKL2_PENDC</name>
<keyword evidence="2" id="KW-1185">Reference proteome</keyword>